<protein>
    <recommendedName>
        <fullName evidence="5">AB hydrolase-1 domain-containing protein</fullName>
    </recommendedName>
</protein>
<dbReference type="InterPro" id="IPR050261">
    <property type="entry name" value="FrsA_esterase"/>
</dbReference>
<evidence type="ECO:0000256" key="2">
    <source>
        <dbReference type="SAM" id="MobiDB-lite"/>
    </source>
</evidence>
<dbReference type="SUPFAM" id="SSF53474">
    <property type="entry name" value="alpha/beta-Hydrolases"/>
    <property type="match status" value="1"/>
</dbReference>
<organism evidence="3 4">
    <name type="scientific">Coniosporium apollinis</name>
    <dbReference type="NCBI Taxonomy" id="61459"/>
    <lineage>
        <taxon>Eukaryota</taxon>
        <taxon>Fungi</taxon>
        <taxon>Dikarya</taxon>
        <taxon>Ascomycota</taxon>
        <taxon>Pezizomycotina</taxon>
        <taxon>Dothideomycetes</taxon>
        <taxon>Dothideomycetes incertae sedis</taxon>
        <taxon>Coniosporium</taxon>
    </lineage>
</organism>
<proteinExistence type="predicted"/>
<name>A0ABQ9NXH6_9PEZI</name>
<dbReference type="PANTHER" id="PTHR22946">
    <property type="entry name" value="DIENELACTONE HYDROLASE DOMAIN-CONTAINING PROTEIN-RELATED"/>
    <property type="match status" value="1"/>
</dbReference>
<reference evidence="3" key="1">
    <citation type="submission" date="2022-10" db="EMBL/GenBank/DDBJ databases">
        <title>Culturing micro-colonial fungi from biological soil crusts in the Mojave desert and describing Neophaeococcomyces mojavensis, and introducing the new genera and species Taxawa tesnikishii.</title>
        <authorList>
            <person name="Kurbessoian T."/>
            <person name="Stajich J.E."/>
        </authorList>
    </citation>
    <scope>NUCLEOTIDE SEQUENCE</scope>
    <source>
        <strain evidence="3">TK_1</strain>
    </source>
</reference>
<feature type="region of interest" description="Disordered" evidence="2">
    <location>
        <begin position="1"/>
        <end position="24"/>
    </location>
</feature>
<evidence type="ECO:0000313" key="3">
    <source>
        <dbReference type="EMBL" id="KAJ9666004.1"/>
    </source>
</evidence>
<evidence type="ECO:0008006" key="5">
    <source>
        <dbReference type="Google" id="ProtNLM"/>
    </source>
</evidence>
<accession>A0ABQ9NXH6</accession>
<dbReference type="InterPro" id="IPR029058">
    <property type="entry name" value="AB_hydrolase_fold"/>
</dbReference>
<keyword evidence="1" id="KW-0378">Hydrolase</keyword>
<dbReference type="EMBL" id="JAPDRL010000023">
    <property type="protein sequence ID" value="KAJ9666004.1"/>
    <property type="molecule type" value="Genomic_DNA"/>
</dbReference>
<sequence length="301" mass="31664">MSSTAPKTSLSSTSGTSTPTTTAKLSDYQNAGLDHAPHLAPLKAAKRTPPTVKPLSIKVNDAADGAVPGFLHLPASRASSGPASKTAAILLSGAGGGVVGPSSMYLSIADKLASLSNGIPVLRLDFRYPARNKYCVRDTLAAMDWLESEHNASRFVLVGWSFGGAPVFTVGGADKRVVGCATVASQTAETEGIRSLAPRPVLLLHGTGDSTLSPACSERLYAMYGSKGDRKLKLFDGDNHALSRNALRAEEMLCEFIMGCAGVTIREDEQKGVVESELVGDGERVEKMRRGGDLRGRESME</sequence>
<keyword evidence="4" id="KW-1185">Reference proteome</keyword>
<dbReference type="Proteomes" id="UP001172684">
    <property type="component" value="Unassembled WGS sequence"/>
</dbReference>
<feature type="compositionally biased region" description="Low complexity" evidence="2">
    <location>
        <begin position="8"/>
        <end position="22"/>
    </location>
</feature>
<evidence type="ECO:0000256" key="1">
    <source>
        <dbReference type="ARBA" id="ARBA00022801"/>
    </source>
</evidence>
<comment type="caution">
    <text evidence="3">The sequence shown here is derived from an EMBL/GenBank/DDBJ whole genome shotgun (WGS) entry which is preliminary data.</text>
</comment>
<feature type="region of interest" description="Disordered" evidence="2">
    <location>
        <begin position="281"/>
        <end position="301"/>
    </location>
</feature>
<evidence type="ECO:0000313" key="4">
    <source>
        <dbReference type="Proteomes" id="UP001172684"/>
    </source>
</evidence>
<gene>
    <name evidence="3" type="ORF">H2201_003915</name>
</gene>
<dbReference type="Gene3D" id="3.40.50.1820">
    <property type="entry name" value="alpha/beta hydrolase"/>
    <property type="match status" value="1"/>
</dbReference>
<dbReference type="PANTHER" id="PTHR22946:SF9">
    <property type="entry name" value="POLYKETIDE TRANSFERASE AF380"/>
    <property type="match status" value="1"/>
</dbReference>